<dbReference type="InterPro" id="IPR016024">
    <property type="entry name" value="ARM-type_fold"/>
</dbReference>
<evidence type="ECO:0000256" key="3">
    <source>
        <dbReference type="ARBA" id="ARBA00023163"/>
    </source>
</evidence>
<keyword evidence="3" id="KW-0804">Transcription</keyword>
<gene>
    <name evidence="8" type="primary">ARID2</name>
    <name evidence="8" type="ORF">HK103_002614</name>
</gene>
<dbReference type="PROSITE" id="PS50157">
    <property type="entry name" value="ZINC_FINGER_C2H2_2"/>
    <property type="match status" value="1"/>
</dbReference>
<dbReference type="PANTHER" id="PTHR22970">
    <property type="entry name" value="AT-RICH INTERACTIVE DOMAIN-CONTAINING PROTEIN 2"/>
    <property type="match status" value="1"/>
</dbReference>
<keyword evidence="5" id="KW-0862">Zinc</keyword>
<keyword evidence="1" id="KW-0156">Chromatin regulator</keyword>
<accession>A0AAD5UD02</accession>
<dbReference type="GO" id="GO:0006325">
    <property type="term" value="P:chromatin organization"/>
    <property type="evidence" value="ECO:0007669"/>
    <property type="project" value="UniProtKB-KW"/>
</dbReference>
<organism evidence="8 9">
    <name type="scientific">Boothiomyces macroporosus</name>
    <dbReference type="NCBI Taxonomy" id="261099"/>
    <lineage>
        <taxon>Eukaryota</taxon>
        <taxon>Fungi</taxon>
        <taxon>Fungi incertae sedis</taxon>
        <taxon>Chytridiomycota</taxon>
        <taxon>Chytridiomycota incertae sedis</taxon>
        <taxon>Chytridiomycetes</taxon>
        <taxon>Rhizophydiales</taxon>
        <taxon>Terramycetaceae</taxon>
        <taxon>Boothiomyces</taxon>
    </lineage>
</organism>
<feature type="domain" description="ARID" evidence="7">
    <location>
        <begin position="1"/>
        <end position="92"/>
    </location>
</feature>
<dbReference type="GO" id="GO:0003677">
    <property type="term" value="F:DNA binding"/>
    <property type="evidence" value="ECO:0007669"/>
    <property type="project" value="InterPro"/>
</dbReference>
<keyword evidence="2" id="KW-0805">Transcription regulation</keyword>
<keyword evidence="9" id="KW-1185">Reference proteome</keyword>
<dbReference type="AlphaFoldDB" id="A0AAD5UD02"/>
<dbReference type="PROSITE" id="PS00028">
    <property type="entry name" value="ZINC_FINGER_C2H2_1"/>
    <property type="match status" value="1"/>
</dbReference>
<evidence type="ECO:0000256" key="1">
    <source>
        <dbReference type="ARBA" id="ARBA00022853"/>
    </source>
</evidence>
<dbReference type="InterPro" id="IPR001606">
    <property type="entry name" value="ARID_dom"/>
</dbReference>
<dbReference type="Pfam" id="PF01388">
    <property type="entry name" value="ARID"/>
    <property type="match status" value="1"/>
</dbReference>
<evidence type="ECO:0000259" key="7">
    <source>
        <dbReference type="PROSITE" id="PS51011"/>
    </source>
</evidence>
<dbReference type="InterPro" id="IPR013087">
    <property type="entry name" value="Znf_C2H2_type"/>
</dbReference>
<dbReference type="SUPFAM" id="SSF48371">
    <property type="entry name" value="ARM repeat"/>
    <property type="match status" value="1"/>
</dbReference>
<dbReference type="EMBL" id="JADGKB010000198">
    <property type="protein sequence ID" value="KAJ3251153.1"/>
    <property type="molecule type" value="Genomic_DNA"/>
</dbReference>
<evidence type="ECO:0000256" key="5">
    <source>
        <dbReference type="PROSITE-ProRule" id="PRU00042"/>
    </source>
</evidence>
<reference evidence="8" key="1">
    <citation type="submission" date="2020-05" db="EMBL/GenBank/DDBJ databases">
        <title>Phylogenomic resolution of chytrid fungi.</title>
        <authorList>
            <person name="Stajich J.E."/>
            <person name="Amses K."/>
            <person name="Simmons R."/>
            <person name="Seto K."/>
            <person name="Myers J."/>
            <person name="Bonds A."/>
            <person name="Quandt C.A."/>
            <person name="Barry K."/>
            <person name="Liu P."/>
            <person name="Grigoriev I."/>
            <person name="Longcore J.E."/>
            <person name="James T.Y."/>
        </authorList>
    </citation>
    <scope>NUCLEOTIDE SEQUENCE</scope>
    <source>
        <strain evidence="8">PLAUS21</strain>
    </source>
</reference>
<protein>
    <submittedName>
        <fullName evidence="8">AT-rich interactive domain-containing protein 2</fullName>
    </submittedName>
</protein>
<evidence type="ECO:0000256" key="2">
    <source>
        <dbReference type="ARBA" id="ARBA00023015"/>
    </source>
</evidence>
<dbReference type="InterPro" id="IPR036431">
    <property type="entry name" value="ARID_dom_sf"/>
</dbReference>
<evidence type="ECO:0000256" key="4">
    <source>
        <dbReference type="ARBA" id="ARBA00023242"/>
    </source>
</evidence>
<sequence length="642" mass="73675">MQNEKFYETLQQIHDKQGVTLQREPILGGKKLDLHMIFNLVMQNGGYNKVTQERAWKRISNYFQLPETCTNSAFVFKQLYQRHLLAFENMTRGQSLDQAINNSKNTNPVAEQVVRKKIEKFPEDDGKEEKYIQGGWQNRLALALKSNLPNEVDWAFNKLVKLSFQLHFYVGFIPGLPETLIDHTLPFFDHLILNTSPYNFETTLNPETDNSTVPEMAEITVFNVQESAVLLERVLQALHVIRNMSFMNENAQGTFFFILAFSRDHRLLTILAKSLALPPDSSYNEVQQYALDIFENMAKLIQLRGPSDFYLACLKKMIFGSDRSRILGALRCLIKLLAFDSNEKVIIQIDTPVIQRLIQLLLVKDEEIVMNVMVLKLLLKFLHWRGFGMEVFKATVYRPPADEDGNDAKPLPPPNMGTNQRAIDLFYAAYWLQSMCDISVGYKISHPDFHAEYQNYCQINQINILPVNDLLKLLPKIFTEVSSDDNDVIGLKPREAQPPAPPKKSPTDLFCGVANCTEAYTEPKDLWKHVESHSFSSLKCPWKTCKKLSNSKTQLMLHLQTHIPSDPIKPKVVGKKDNKPHIYPDPNDELKGIPLSALLVIRNISRHPHNHSYFIPFEKDLSAMLTNVKFNRIVGQIFAELK</sequence>
<dbReference type="Proteomes" id="UP001210925">
    <property type="component" value="Unassembled WGS sequence"/>
</dbReference>
<evidence type="ECO:0000313" key="9">
    <source>
        <dbReference type="Proteomes" id="UP001210925"/>
    </source>
</evidence>
<keyword evidence="4" id="KW-0539">Nucleus</keyword>
<dbReference type="PANTHER" id="PTHR22970:SF14">
    <property type="entry name" value="AT-RICH INTERACTIVE DOMAIN-CONTAINING PROTEIN 2"/>
    <property type="match status" value="1"/>
</dbReference>
<dbReference type="GO" id="GO:0008270">
    <property type="term" value="F:zinc ion binding"/>
    <property type="evidence" value="ECO:0007669"/>
    <property type="project" value="UniProtKB-KW"/>
</dbReference>
<dbReference type="SMART" id="SM00501">
    <property type="entry name" value="BRIGHT"/>
    <property type="match status" value="1"/>
</dbReference>
<dbReference type="SUPFAM" id="SSF46774">
    <property type="entry name" value="ARID-like"/>
    <property type="match status" value="1"/>
</dbReference>
<feature type="domain" description="C2H2-type" evidence="6">
    <location>
        <begin position="538"/>
        <end position="567"/>
    </location>
</feature>
<dbReference type="Gene3D" id="1.10.150.60">
    <property type="entry name" value="ARID DNA-binding domain"/>
    <property type="match status" value="1"/>
</dbReference>
<name>A0AAD5UD02_9FUNG</name>
<dbReference type="SMART" id="SM00355">
    <property type="entry name" value="ZnF_C2H2"/>
    <property type="match status" value="2"/>
</dbReference>
<keyword evidence="5" id="KW-0863">Zinc-finger</keyword>
<dbReference type="CDD" id="cd16100">
    <property type="entry name" value="ARID"/>
    <property type="match status" value="1"/>
</dbReference>
<keyword evidence="5" id="KW-0479">Metal-binding</keyword>
<proteinExistence type="predicted"/>
<dbReference type="Gene3D" id="3.30.160.60">
    <property type="entry name" value="Classic Zinc Finger"/>
    <property type="match status" value="1"/>
</dbReference>
<evidence type="ECO:0000313" key="8">
    <source>
        <dbReference type="EMBL" id="KAJ3251153.1"/>
    </source>
</evidence>
<comment type="caution">
    <text evidence="8">The sequence shown here is derived from an EMBL/GenBank/DDBJ whole genome shotgun (WGS) entry which is preliminary data.</text>
</comment>
<evidence type="ECO:0000259" key="6">
    <source>
        <dbReference type="PROSITE" id="PS50157"/>
    </source>
</evidence>
<dbReference type="GO" id="GO:0016586">
    <property type="term" value="C:RSC-type complex"/>
    <property type="evidence" value="ECO:0007669"/>
    <property type="project" value="TreeGrafter"/>
</dbReference>
<dbReference type="SMART" id="SM01014">
    <property type="entry name" value="ARID"/>
    <property type="match status" value="1"/>
</dbReference>
<dbReference type="InterPro" id="IPR052406">
    <property type="entry name" value="Chromatin_Remodeling_Comp"/>
</dbReference>
<dbReference type="PROSITE" id="PS51011">
    <property type="entry name" value="ARID"/>
    <property type="match status" value="1"/>
</dbReference>